<keyword evidence="5 6" id="KW-0238">DNA-binding</keyword>
<dbReference type="PIRSF" id="PIRSF005719">
    <property type="entry name" value="SMC"/>
    <property type="match status" value="1"/>
</dbReference>
<comment type="domain">
    <text evidence="6">Contains large globular domains required for ATP hydrolysis at each terminus and a third globular domain forming a flexible hinge near the middle of the molecule. These domains are separated by coiled-coil structures.</text>
</comment>
<evidence type="ECO:0000313" key="8">
    <source>
        <dbReference type="EMBL" id="ACZ08984.1"/>
    </source>
</evidence>
<reference evidence="9" key="1">
    <citation type="submission" date="2009-09" db="EMBL/GenBank/DDBJ databases">
        <title>The complete chromosome of Sebaldella termitidis ATCC 33386.</title>
        <authorList>
            <consortium name="US DOE Joint Genome Institute (JGI-PGF)"/>
            <person name="Lucas S."/>
            <person name="Copeland A."/>
            <person name="Lapidus A."/>
            <person name="Glavina del Rio T."/>
            <person name="Dalin E."/>
            <person name="Tice H."/>
            <person name="Bruce D."/>
            <person name="Goodwin L."/>
            <person name="Pitluck S."/>
            <person name="Kyrpides N."/>
            <person name="Mavromatis K."/>
            <person name="Ivanova N."/>
            <person name="Mikhailova N."/>
            <person name="Sims D."/>
            <person name="Meincke L."/>
            <person name="Brettin T."/>
            <person name="Detter J.C."/>
            <person name="Han C."/>
            <person name="Larimer F."/>
            <person name="Land M."/>
            <person name="Hauser L."/>
            <person name="Markowitz V."/>
            <person name="Cheng J.F."/>
            <person name="Hugenholtz P."/>
            <person name="Woyke T."/>
            <person name="Wu D."/>
            <person name="Eisen J.A."/>
        </authorList>
    </citation>
    <scope>NUCLEOTIDE SEQUENCE [LARGE SCALE GENOMIC DNA]</scope>
    <source>
        <strain evidence="9">ATCC 33386 / NCTC 11300</strain>
    </source>
</reference>
<dbReference type="InterPro" id="IPR024704">
    <property type="entry name" value="SMC"/>
</dbReference>
<evidence type="ECO:0000256" key="6">
    <source>
        <dbReference type="HAMAP-Rule" id="MF_01894"/>
    </source>
</evidence>
<feature type="coiled-coil region" evidence="6">
    <location>
        <begin position="710"/>
        <end position="744"/>
    </location>
</feature>
<dbReference type="InterPro" id="IPR036277">
    <property type="entry name" value="SMC_hinge_sf"/>
</dbReference>
<dbReference type="Gene3D" id="6.10.140.1720">
    <property type="match status" value="1"/>
</dbReference>
<reference evidence="8 9" key="2">
    <citation type="journal article" date="2010" name="Stand. Genomic Sci.">
        <title>Complete genome sequence of Sebaldella termitidis type strain (NCTC 11300).</title>
        <authorList>
            <person name="Harmon-Smith M."/>
            <person name="Celia L."/>
            <person name="Chertkov O."/>
            <person name="Lapidus A."/>
            <person name="Copeland A."/>
            <person name="Glavina Del Rio T."/>
            <person name="Nolan M."/>
            <person name="Lucas S."/>
            <person name="Tice H."/>
            <person name="Cheng J.F."/>
            <person name="Han C."/>
            <person name="Detter J.C."/>
            <person name="Bruce D."/>
            <person name="Goodwin L."/>
            <person name="Pitluck S."/>
            <person name="Pati A."/>
            <person name="Liolios K."/>
            <person name="Ivanova N."/>
            <person name="Mavromatis K."/>
            <person name="Mikhailova N."/>
            <person name="Chen A."/>
            <person name="Palaniappan K."/>
            <person name="Land M."/>
            <person name="Hauser L."/>
            <person name="Chang Y.J."/>
            <person name="Jeffries C.D."/>
            <person name="Brettin T."/>
            <person name="Goker M."/>
            <person name="Beck B."/>
            <person name="Bristow J."/>
            <person name="Eisen J.A."/>
            <person name="Markowitz V."/>
            <person name="Hugenholtz P."/>
            <person name="Kyrpides N.C."/>
            <person name="Klenk H.P."/>
            <person name="Chen F."/>
        </authorList>
    </citation>
    <scope>NUCLEOTIDE SEQUENCE [LARGE SCALE GENOMIC DNA]</scope>
    <source>
        <strain evidence="9">ATCC 33386 / NCTC 11300</strain>
    </source>
</reference>
<dbReference type="SUPFAM" id="SSF52540">
    <property type="entry name" value="P-loop containing nucleoside triphosphate hydrolases"/>
    <property type="match status" value="1"/>
</dbReference>
<dbReference type="InterPro" id="IPR011890">
    <property type="entry name" value="SMC_prok"/>
</dbReference>
<dbReference type="GO" id="GO:0005737">
    <property type="term" value="C:cytoplasm"/>
    <property type="evidence" value="ECO:0007669"/>
    <property type="project" value="UniProtKB-SubCell"/>
</dbReference>
<dbReference type="EMBL" id="CP001739">
    <property type="protein sequence ID" value="ACZ08984.1"/>
    <property type="molecule type" value="Genomic_DNA"/>
</dbReference>
<comment type="function">
    <text evidence="6">Required for chromosome condensation and partitioning.</text>
</comment>
<sequence length="1175" mass="135795">MYLKALELNGFKSFAEKTVIDFTNGITSIVGPNGSGKSNILDAILWVLGEQSYKSIRAKDSSDVIFSGGKNRKAKSVAEVSLIIDNSDRYLDIDFTDLKITRRIYRSGENEYLINNRKIRLKDINNLFMDTGIGKQAYSIIGQGRVEKIISSTPKELKELIEEAAGVKRAKTEKEESVKKLNDIQSEVEKIEYVENDLASRVSILKEQSDKAKLYKALTRKINTLKLMTVNYNINQKNIDKKDMKDKIEALNEKIKEVENEFSVKEAELREINQYRENSYTRLQEKKDANMEIFKELEILKNKISEINNRSSNLEVEFQEKGKRKDNIENELKEKNLVLENSKKELDEIKKVFDEKNNDKNNLEKELESIKEESLAIEKTLESLSSENRNSEIEKIKLNGELEDLEKRINLAKARVNSILKEKEKILEDFDKISATIKKYEEASSKNSENLEEKKQKLKINSEKLQEIQKNKDLILKKLNELNYKNTNLSTKKRAIENIIENNETFGRSIKLILNKKIDGVLGAFANLITIPEEYHYAVQILSGSNFQDIVTDNDGTAKKCIEILKNEKIGRASFLPLETIKTGRFIDKLPAGENIVGFVRDIVSYDKKIEKAAFFVFGNAILVKDLDSGLKILKNGFNDRIITVDGELITSRGRISGGFKTKGKDELFERKKELGEINSSLESLIKETELCTAEIEKAEILEKKTAEHIQEERIILQDLESSNRDFNNEFESAKSEYSRSKRELDTVNFEENDNKEFIEKQILKIEENKKIISQIDLNIENNNKLIIETAEKKEKIKDTGELTAKLNEISIESAILNEKFMNYKARYEEISSEYERLKNEKLELDSFFSENRNLKEELSVKNKEILDTINKKDKENSKLLEEIKELELEIRKLESGEKELISKVKDVETKIILNKNEHVKYVENFTKLTKELEYLGQEYEEMQSEEINDEEYEEISDDNILAATRRKMSVNEKSRMDIGPVNLASIEEYEKEEERYRLLYEQKEDLLKSRESLFTLIKDIEGEITEKFSYALKEINSNFVYMCKEILNNAKGEIKILDEENLLETGLELSVKYKNKPEQTLLLLSGGEKSMLAVSFIMAIFIFKPSPFTFFDEIEAALDDANTKKIVKLLNEFTNKSQFILITHNKETMKGSHRLYGVTMNKEIGESRIVSVDI</sequence>
<dbReference type="SUPFAM" id="SSF75553">
    <property type="entry name" value="Smc hinge domain"/>
    <property type="match status" value="1"/>
</dbReference>
<accession>D1AK68</accession>
<dbReference type="STRING" id="526218.Sterm_2130"/>
<dbReference type="GO" id="GO:0030261">
    <property type="term" value="P:chromosome condensation"/>
    <property type="evidence" value="ECO:0007669"/>
    <property type="project" value="InterPro"/>
</dbReference>
<dbReference type="InterPro" id="IPR010935">
    <property type="entry name" value="SMC_hinge"/>
</dbReference>
<protein>
    <recommendedName>
        <fullName evidence="6">Chromosome partition protein Smc</fullName>
    </recommendedName>
</protein>
<proteinExistence type="inferred from homology"/>
<dbReference type="GO" id="GO:0016887">
    <property type="term" value="F:ATP hydrolysis activity"/>
    <property type="evidence" value="ECO:0007669"/>
    <property type="project" value="InterPro"/>
</dbReference>
<dbReference type="eggNOG" id="COG1196">
    <property type="taxonomic scope" value="Bacteria"/>
</dbReference>
<evidence type="ECO:0000256" key="4">
    <source>
        <dbReference type="ARBA" id="ARBA00023054"/>
    </source>
</evidence>
<evidence type="ECO:0000256" key="3">
    <source>
        <dbReference type="ARBA" id="ARBA00022840"/>
    </source>
</evidence>
<evidence type="ECO:0000256" key="2">
    <source>
        <dbReference type="ARBA" id="ARBA00022741"/>
    </source>
</evidence>
<dbReference type="SMART" id="SM00968">
    <property type="entry name" value="SMC_hinge"/>
    <property type="match status" value="1"/>
</dbReference>
<dbReference type="RefSeq" id="WP_012861578.1">
    <property type="nucleotide sequence ID" value="NC_013517.1"/>
</dbReference>
<gene>
    <name evidence="6" type="primary">smc</name>
    <name evidence="8" type="ordered locus">Sterm_2130</name>
</gene>
<comment type="similarity">
    <text evidence="6">Belongs to the SMC family.</text>
</comment>
<dbReference type="HOGENOM" id="CLU_001042_2_2_0"/>
<dbReference type="GO" id="GO:0005524">
    <property type="term" value="F:ATP binding"/>
    <property type="evidence" value="ECO:0007669"/>
    <property type="project" value="UniProtKB-UniRule"/>
</dbReference>
<dbReference type="Gene3D" id="3.30.70.1620">
    <property type="match status" value="1"/>
</dbReference>
<dbReference type="GO" id="GO:0005694">
    <property type="term" value="C:chromosome"/>
    <property type="evidence" value="ECO:0007669"/>
    <property type="project" value="InterPro"/>
</dbReference>
<dbReference type="Gene3D" id="1.20.1060.20">
    <property type="match status" value="1"/>
</dbReference>
<organism evidence="8 9">
    <name type="scientific">Sebaldella termitidis (strain ATCC 33386 / NCTC 11300)</name>
    <dbReference type="NCBI Taxonomy" id="526218"/>
    <lineage>
        <taxon>Bacteria</taxon>
        <taxon>Fusobacteriati</taxon>
        <taxon>Fusobacteriota</taxon>
        <taxon>Fusobacteriia</taxon>
        <taxon>Fusobacteriales</taxon>
        <taxon>Leptotrichiaceae</taxon>
        <taxon>Sebaldella</taxon>
    </lineage>
</organism>
<dbReference type="Pfam" id="PF02463">
    <property type="entry name" value="SMC_N"/>
    <property type="match status" value="1"/>
</dbReference>
<keyword evidence="2 6" id="KW-0547">Nucleotide-binding</keyword>
<name>D1AK68_SEBTE</name>
<dbReference type="HAMAP" id="MF_01894">
    <property type="entry name" value="Smc_prok"/>
    <property type="match status" value="1"/>
</dbReference>
<comment type="subcellular location">
    <subcellularLocation>
        <location evidence="6">Cytoplasm</location>
    </subcellularLocation>
</comment>
<dbReference type="Gene3D" id="3.40.50.300">
    <property type="entry name" value="P-loop containing nucleotide triphosphate hydrolases"/>
    <property type="match status" value="2"/>
</dbReference>
<dbReference type="PANTHER" id="PTHR43977">
    <property type="entry name" value="STRUCTURAL MAINTENANCE OF CHROMOSOMES PROTEIN 3"/>
    <property type="match status" value="1"/>
</dbReference>
<feature type="coiled-coil region" evidence="6">
    <location>
        <begin position="234"/>
        <end position="485"/>
    </location>
</feature>
<dbReference type="AlphaFoldDB" id="D1AK68"/>
<feature type="coiled-coil region" evidence="6">
    <location>
        <begin position="157"/>
        <end position="187"/>
    </location>
</feature>
<dbReference type="Pfam" id="PF06470">
    <property type="entry name" value="SMC_hinge"/>
    <property type="match status" value="1"/>
</dbReference>
<dbReference type="GO" id="GO:0003677">
    <property type="term" value="F:DNA binding"/>
    <property type="evidence" value="ECO:0007669"/>
    <property type="project" value="UniProtKB-UniRule"/>
</dbReference>
<evidence type="ECO:0000256" key="1">
    <source>
        <dbReference type="ARBA" id="ARBA00022490"/>
    </source>
</evidence>
<evidence type="ECO:0000259" key="7">
    <source>
        <dbReference type="SMART" id="SM00968"/>
    </source>
</evidence>
<feature type="domain" description="SMC hinge" evidence="7">
    <location>
        <begin position="519"/>
        <end position="634"/>
    </location>
</feature>
<dbReference type="GO" id="GO:0007062">
    <property type="term" value="P:sister chromatid cohesion"/>
    <property type="evidence" value="ECO:0007669"/>
    <property type="project" value="InterPro"/>
</dbReference>
<keyword evidence="9" id="KW-1185">Reference proteome</keyword>
<evidence type="ECO:0000256" key="5">
    <source>
        <dbReference type="ARBA" id="ARBA00023125"/>
    </source>
</evidence>
<keyword evidence="3 6" id="KW-0067">ATP-binding</keyword>
<dbReference type="NCBIfam" id="TIGR02168">
    <property type="entry name" value="SMC_prok_B"/>
    <property type="match status" value="1"/>
</dbReference>
<dbReference type="KEGG" id="str:Sterm_2130"/>
<dbReference type="GO" id="GO:0007059">
    <property type="term" value="P:chromosome segregation"/>
    <property type="evidence" value="ECO:0007669"/>
    <property type="project" value="UniProtKB-UniRule"/>
</dbReference>
<dbReference type="Proteomes" id="UP000000845">
    <property type="component" value="Chromosome"/>
</dbReference>
<keyword evidence="4 6" id="KW-0175">Coiled coil</keyword>
<keyword evidence="1 6" id="KW-0963">Cytoplasm</keyword>
<feature type="coiled-coil region" evidence="6">
    <location>
        <begin position="821"/>
        <end position="946"/>
    </location>
</feature>
<evidence type="ECO:0000313" key="9">
    <source>
        <dbReference type="Proteomes" id="UP000000845"/>
    </source>
</evidence>
<feature type="binding site" evidence="6">
    <location>
        <begin position="32"/>
        <end position="39"/>
    </location>
    <ligand>
        <name>ATP</name>
        <dbReference type="ChEBI" id="CHEBI:30616"/>
    </ligand>
</feature>
<dbReference type="InterPro" id="IPR027417">
    <property type="entry name" value="P-loop_NTPase"/>
</dbReference>
<dbReference type="GO" id="GO:0006260">
    <property type="term" value="P:DNA replication"/>
    <property type="evidence" value="ECO:0007669"/>
    <property type="project" value="UniProtKB-UniRule"/>
</dbReference>
<comment type="subunit">
    <text evidence="6">Homodimer.</text>
</comment>
<dbReference type="InterPro" id="IPR003395">
    <property type="entry name" value="RecF/RecN/SMC_N"/>
</dbReference>